<evidence type="ECO:0000256" key="3">
    <source>
        <dbReference type="SAM" id="SignalP"/>
    </source>
</evidence>
<accession>A0AAV1GMG5</accession>
<dbReference type="PANTHER" id="PTHR23268:SF102">
    <property type="entry name" value="IMMUNOGLOBULIN V-SET DOMAIN-CONTAINING PROTEIN"/>
    <property type="match status" value="1"/>
</dbReference>
<dbReference type="AlphaFoldDB" id="A0AAV1GMG5"/>
<dbReference type="InterPro" id="IPR003599">
    <property type="entry name" value="Ig_sub"/>
</dbReference>
<evidence type="ECO:0000313" key="5">
    <source>
        <dbReference type="EMBL" id="CAJ1074727.1"/>
    </source>
</evidence>
<gene>
    <name evidence="5" type="ORF">XNOV1_A022018</name>
</gene>
<dbReference type="EMBL" id="OY660878">
    <property type="protein sequence ID" value="CAJ1074727.1"/>
    <property type="molecule type" value="Genomic_DNA"/>
</dbReference>
<evidence type="ECO:0000256" key="1">
    <source>
        <dbReference type="ARBA" id="ARBA00022729"/>
    </source>
</evidence>
<dbReference type="PANTHER" id="PTHR23268">
    <property type="entry name" value="T-CELL RECEPTOR BETA CHAIN"/>
    <property type="match status" value="1"/>
</dbReference>
<evidence type="ECO:0000256" key="2">
    <source>
        <dbReference type="ARBA" id="ARBA00022859"/>
    </source>
</evidence>
<proteinExistence type="predicted"/>
<dbReference type="GO" id="GO:0005886">
    <property type="term" value="C:plasma membrane"/>
    <property type="evidence" value="ECO:0007669"/>
    <property type="project" value="TreeGrafter"/>
</dbReference>
<dbReference type="GO" id="GO:0002376">
    <property type="term" value="P:immune system process"/>
    <property type="evidence" value="ECO:0007669"/>
    <property type="project" value="UniProtKB-KW"/>
</dbReference>
<dbReference type="InterPro" id="IPR007110">
    <property type="entry name" value="Ig-like_dom"/>
</dbReference>
<keyword evidence="2" id="KW-0391">Immunity</keyword>
<dbReference type="InterPro" id="IPR036179">
    <property type="entry name" value="Ig-like_dom_sf"/>
</dbReference>
<dbReference type="CDD" id="cd00099">
    <property type="entry name" value="IgV"/>
    <property type="match status" value="2"/>
</dbReference>
<dbReference type="Pfam" id="PF07686">
    <property type="entry name" value="V-set"/>
    <property type="match status" value="1"/>
</dbReference>
<dbReference type="InterPro" id="IPR013106">
    <property type="entry name" value="Ig_V-set"/>
</dbReference>
<dbReference type="InterPro" id="IPR013783">
    <property type="entry name" value="Ig-like_fold"/>
</dbReference>
<feature type="domain" description="Ig-like" evidence="4">
    <location>
        <begin position="202"/>
        <end position="303"/>
    </location>
</feature>
<dbReference type="Proteomes" id="UP001178508">
    <property type="component" value="Chromosome 15"/>
</dbReference>
<sequence>MIRLFILLQALALSSSELSKNKVDQTPTALIKHPGETVLLSCNHSNPSFDMIQWYKQSAEGQDLVLLAFVRFSYRDVEDQFKDLYNVSGTVMHSAAETLNLEQKPAPLQTDRQTDRRDHTMTITAGLIYVSAALLSITGVIHGGDVDQDLQIWRKEGQNATMACSHKKDATYFQMYWFRQLPGKRMEQIVLTTTSPPYDYFPGFSSSVSVKVTQTPADLFYTPGDTARINCSHDESRYDQILWYKKTNGTQMQLLGFMSFTTGYPEDKVNVTFEGGASKDQNCTLIIEKVDLSSSAVYFCAASVHSALHHCSSVQKPPLHYSPQTPAPGSLPFKELS</sequence>
<name>A0AAV1GMG5_XYRNO</name>
<evidence type="ECO:0000313" key="6">
    <source>
        <dbReference type="Proteomes" id="UP001178508"/>
    </source>
</evidence>
<dbReference type="GO" id="GO:0007166">
    <property type="term" value="P:cell surface receptor signaling pathway"/>
    <property type="evidence" value="ECO:0007669"/>
    <property type="project" value="TreeGrafter"/>
</dbReference>
<dbReference type="SMART" id="SM00409">
    <property type="entry name" value="IG"/>
    <property type="match status" value="2"/>
</dbReference>
<dbReference type="SUPFAM" id="SSF48726">
    <property type="entry name" value="Immunoglobulin"/>
    <property type="match status" value="3"/>
</dbReference>
<dbReference type="Gene3D" id="2.60.40.10">
    <property type="entry name" value="Immunoglobulins"/>
    <property type="match status" value="3"/>
</dbReference>
<dbReference type="InterPro" id="IPR050413">
    <property type="entry name" value="TCR_beta_variable"/>
</dbReference>
<keyword evidence="1 3" id="KW-0732">Signal</keyword>
<organism evidence="5 6">
    <name type="scientific">Xyrichtys novacula</name>
    <name type="common">Pearly razorfish</name>
    <name type="synonym">Hemipteronotus novacula</name>
    <dbReference type="NCBI Taxonomy" id="13765"/>
    <lineage>
        <taxon>Eukaryota</taxon>
        <taxon>Metazoa</taxon>
        <taxon>Chordata</taxon>
        <taxon>Craniata</taxon>
        <taxon>Vertebrata</taxon>
        <taxon>Euteleostomi</taxon>
        <taxon>Actinopterygii</taxon>
        <taxon>Neopterygii</taxon>
        <taxon>Teleostei</taxon>
        <taxon>Neoteleostei</taxon>
        <taxon>Acanthomorphata</taxon>
        <taxon>Eupercaria</taxon>
        <taxon>Labriformes</taxon>
        <taxon>Labridae</taxon>
        <taxon>Xyrichtys</taxon>
    </lineage>
</organism>
<feature type="signal peptide" evidence="3">
    <location>
        <begin position="1"/>
        <end position="16"/>
    </location>
</feature>
<keyword evidence="6" id="KW-1185">Reference proteome</keyword>
<evidence type="ECO:0000259" key="4">
    <source>
        <dbReference type="PROSITE" id="PS50835"/>
    </source>
</evidence>
<reference evidence="5" key="1">
    <citation type="submission" date="2023-08" db="EMBL/GenBank/DDBJ databases">
        <authorList>
            <person name="Alioto T."/>
            <person name="Alioto T."/>
            <person name="Gomez Garrido J."/>
        </authorList>
    </citation>
    <scope>NUCLEOTIDE SEQUENCE</scope>
</reference>
<dbReference type="PROSITE" id="PS50835">
    <property type="entry name" value="IG_LIKE"/>
    <property type="match status" value="1"/>
</dbReference>
<feature type="chain" id="PRO_5043998851" evidence="3">
    <location>
        <begin position="17"/>
        <end position="337"/>
    </location>
</feature>
<protein>
    <submittedName>
        <fullName evidence="5">Uncharacterized protein LOC122862178</fullName>
    </submittedName>
</protein>